<dbReference type="PANTHER" id="PTHR47582">
    <property type="entry name" value="P450, PUTATIVE (EUROFUNG)-RELATED"/>
    <property type="match status" value="1"/>
</dbReference>
<evidence type="ECO:0000313" key="8">
    <source>
        <dbReference type="Proteomes" id="UP001610335"/>
    </source>
</evidence>
<protein>
    <submittedName>
        <fullName evidence="7">Cytochrome P450</fullName>
    </submittedName>
</protein>
<dbReference type="PRINTS" id="PR00465">
    <property type="entry name" value="EP450IV"/>
</dbReference>
<dbReference type="Pfam" id="PF00067">
    <property type="entry name" value="p450"/>
    <property type="match status" value="1"/>
</dbReference>
<keyword evidence="3" id="KW-0349">Heme</keyword>
<comment type="similarity">
    <text evidence="2">Belongs to the cytochrome P450 family.</text>
</comment>
<keyword evidence="4" id="KW-0479">Metal-binding</keyword>
<proteinExistence type="inferred from homology"/>
<dbReference type="InterPro" id="IPR036396">
    <property type="entry name" value="Cyt_P450_sf"/>
</dbReference>
<keyword evidence="5" id="KW-0560">Oxidoreductase</keyword>
<dbReference type="PANTHER" id="PTHR47582:SF1">
    <property type="entry name" value="P450, PUTATIVE (EUROFUNG)-RELATED"/>
    <property type="match status" value="1"/>
</dbReference>
<evidence type="ECO:0000313" key="7">
    <source>
        <dbReference type="EMBL" id="KAL2827939.1"/>
    </source>
</evidence>
<evidence type="ECO:0000256" key="1">
    <source>
        <dbReference type="ARBA" id="ARBA00001971"/>
    </source>
</evidence>
<dbReference type="InterPro" id="IPR001128">
    <property type="entry name" value="Cyt_P450"/>
</dbReference>
<gene>
    <name evidence="7" type="ORF">BDW59DRAFT_53061</name>
</gene>
<dbReference type="EMBL" id="JBFXLS010000022">
    <property type="protein sequence ID" value="KAL2827939.1"/>
    <property type="molecule type" value="Genomic_DNA"/>
</dbReference>
<comment type="caution">
    <text evidence="7">The sequence shown here is derived from an EMBL/GenBank/DDBJ whole genome shotgun (WGS) entry which is preliminary data.</text>
</comment>
<dbReference type="CDD" id="cd11040">
    <property type="entry name" value="CYP7_CYP8-like"/>
    <property type="match status" value="1"/>
</dbReference>
<name>A0ABR4IL41_9EURO</name>
<sequence length="521" mass="57546">MLDLYQVVALGAVAALGFLLSRQYGRDPREPPSVGSRIPFFGHLLGLLQHGTGYFSIVNQKHPSHPILSIDLILTKIYLISSPTLLQAVQRNSKTISFDPFLTSSADRLAGIHGPGLELLREKQAGGQGISQAVIHAMLPTLTGKPLDRMNERMVRLLGPLVDELAMGDTVDLYAWCRHAITAASTDASYGPLNPYKDQKIEDAFWAFESNISPLLAGFLPSLIARTAWKGRETALVALIKYYNQNGQQQGSELTKARWKTMHDAGISTEDIARLEVSMAIGLLSNTVPAVFRILYELYSSPDLLQEIRQEVRLNALCVTTDGVHVVSIPALRDTCPLLVSTYQEILRSRGMASPTRIVTEDVILADKYLLKKGAMLSMPGSSMSRHSEVWGPNADEFNPRRFMKTDDDKKNNNDNNNNNLRRTGGFMTFGVSPVICPGRHFASSEILSIVAMIILRLELVPVDGGGVWREPKTNSKAISSIMRPLKDPFNVRVLVREEYEGVKWDCEAKDGSGVFNLMVG</sequence>
<keyword evidence="6" id="KW-0408">Iron</keyword>
<evidence type="ECO:0000256" key="3">
    <source>
        <dbReference type="ARBA" id="ARBA00022617"/>
    </source>
</evidence>
<evidence type="ECO:0000256" key="6">
    <source>
        <dbReference type="ARBA" id="ARBA00023004"/>
    </source>
</evidence>
<organism evidence="7 8">
    <name type="scientific">Aspergillus cavernicola</name>
    <dbReference type="NCBI Taxonomy" id="176166"/>
    <lineage>
        <taxon>Eukaryota</taxon>
        <taxon>Fungi</taxon>
        <taxon>Dikarya</taxon>
        <taxon>Ascomycota</taxon>
        <taxon>Pezizomycotina</taxon>
        <taxon>Eurotiomycetes</taxon>
        <taxon>Eurotiomycetidae</taxon>
        <taxon>Eurotiales</taxon>
        <taxon>Aspergillaceae</taxon>
        <taxon>Aspergillus</taxon>
        <taxon>Aspergillus subgen. Nidulantes</taxon>
    </lineage>
</organism>
<dbReference type="SUPFAM" id="SSF48264">
    <property type="entry name" value="Cytochrome P450"/>
    <property type="match status" value="1"/>
</dbReference>
<evidence type="ECO:0000256" key="2">
    <source>
        <dbReference type="ARBA" id="ARBA00010617"/>
    </source>
</evidence>
<reference evidence="7 8" key="1">
    <citation type="submission" date="2024-07" db="EMBL/GenBank/DDBJ databases">
        <title>Section-level genome sequencing and comparative genomics of Aspergillus sections Usti and Cavernicolus.</title>
        <authorList>
            <consortium name="Lawrence Berkeley National Laboratory"/>
            <person name="Nybo J.L."/>
            <person name="Vesth T.C."/>
            <person name="Theobald S."/>
            <person name="Frisvad J.C."/>
            <person name="Larsen T.O."/>
            <person name="Kjaerboelling I."/>
            <person name="Rothschild-Mancinelli K."/>
            <person name="Lyhne E.K."/>
            <person name="Kogle M.E."/>
            <person name="Barry K."/>
            <person name="Clum A."/>
            <person name="Na H."/>
            <person name="Ledsgaard L."/>
            <person name="Lin J."/>
            <person name="Lipzen A."/>
            <person name="Kuo A."/>
            <person name="Riley R."/>
            <person name="Mondo S."/>
            <person name="LaButti K."/>
            <person name="Haridas S."/>
            <person name="Pangalinan J."/>
            <person name="Salamov A.A."/>
            <person name="Simmons B.A."/>
            <person name="Magnuson J.K."/>
            <person name="Chen J."/>
            <person name="Drula E."/>
            <person name="Henrissat B."/>
            <person name="Wiebenga A."/>
            <person name="Lubbers R.J."/>
            <person name="Gomes A.C."/>
            <person name="Makela M.R."/>
            <person name="Stajich J."/>
            <person name="Grigoriev I.V."/>
            <person name="Mortensen U.H."/>
            <person name="De vries R.P."/>
            <person name="Baker S.E."/>
            <person name="Andersen M.R."/>
        </authorList>
    </citation>
    <scope>NUCLEOTIDE SEQUENCE [LARGE SCALE GENOMIC DNA]</scope>
    <source>
        <strain evidence="7 8">CBS 600.67</strain>
    </source>
</reference>
<accession>A0ABR4IL41</accession>
<comment type="cofactor">
    <cofactor evidence="1">
        <name>heme</name>
        <dbReference type="ChEBI" id="CHEBI:30413"/>
    </cofactor>
</comment>
<keyword evidence="8" id="KW-1185">Reference proteome</keyword>
<dbReference type="Proteomes" id="UP001610335">
    <property type="component" value="Unassembled WGS sequence"/>
</dbReference>
<evidence type="ECO:0000256" key="4">
    <source>
        <dbReference type="ARBA" id="ARBA00022723"/>
    </source>
</evidence>
<evidence type="ECO:0000256" key="5">
    <source>
        <dbReference type="ARBA" id="ARBA00023002"/>
    </source>
</evidence>
<dbReference type="InterPro" id="IPR053007">
    <property type="entry name" value="CYP450_monoxygenase_sec-met"/>
</dbReference>
<dbReference type="InterPro" id="IPR002403">
    <property type="entry name" value="Cyt_P450_E_grp-IV"/>
</dbReference>
<dbReference type="Gene3D" id="1.10.630.10">
    <property type="entry name" value="Cytochrome P450"/>
    <property type="match status" value="1"/>
</dbReference>